<gene>
    <name evidence="1" type="ORF">CJP73_07780</name>
</gene>
<name>A0A3A1YV23_9BURK</name>
<evidence type="ECO:0000313" key="2">
    <source>
        <dbReference type="Proteomes" id="UP000266206"/>
    </source>
</evidence>
<organism evidence="1 2">
    <name type="scientific">Neopusillimonas maritima</name>
    <dbReference type="NCBI Taxonomy" id="2026239"/>
    <lineage>
        <taxon>Bacteria</taxon>
        <taxon>Pseudomonadati</taxon>
        <taxon>Pseudomonadota</taxon>
        <taxon>Betaproteobacteria</taxon>
        <taxon>Burkholderiales</taxon>
        <taxon>Alcaligenaceae</taxon>
        <taxon>Neopusillimonas</taxon>
    </lineage>
</organism>
<comment type="caution">
    <text evidence="1">The sequence shown here is derived from an EMBL/GenBank/DDBJ whole genome shotgun (WGS) entry which is preliminary data.</text>
</comment>
<reference evidence="1 2" key="1">
    <citation type="submission" date="2017-08" db="EMBL/GenBank/DDBJ databases">
        <title>Pusillimonas indicus sp. nov., a member of the family Alcaligenaceae isolated from surface seawater.</title>
        <authorList>
            <person name="Li J."/>
        </authorList>
    </citation>
    <scope>NUCLEOTIDE SEQUENCE [LARGE SCALE GENOMIC DNA]</scope>
    <source>
        <strain evidence="1 2">L52-1-41</strain>
    </source>
</reference>
<protein>
    <submittedName>
        <fullName evidence="1">Uncharacterized protein</fullName>
    </submittedName>
</protein>
<proteinExistence type="predicted"/>
<dbReference type="EMBL" id="NQYH01000005">
    <property type="protein sequence ID" value="RIY41038.1"/>
    <property type="molecule type" value="Genomic_DNA"/>
</dbReference>
<accession>A0A3A1YV23</accession>
<dbReference type="AlphaFoldDB" id="A0A3A1YV23"/>
<evidence type="ECO:0000313" key="1">
    <source>
        <dbReference type="EMBL" id="RIY41038.1"/>
    </source>
</evidence>
<dbReference type="Proteomes" id="UP000266206">
    <property type="component" value="Unassembled WGS sequence"/>
</dbReference>
<sequence length="315" mass="35125">MGSNMNDTNDYVNERAGRFFNALAKSKNVSVSVRTPVRQDIPVGFVRSMRVAIPALLLVTSAQAQTNTPAVNFSVNGQPAENLAPLSQSIEQALTFSGQAAEHLPKVLKCTQDFYQDNANYDVDSAAFFLESSTQAIDKYQEIIHWAKTYGREVKLGVAAYCQNPNDWQGVVMDWDNKVERYRNAQLPNQAADYVLSRRAARADTMYAAIQYAAQTQAQSQTEGLVHKVNGFDWVRAATELAAGATSLLGARETANDLKRTERSVHGAQRVYENAKRTGSQQGPDRVEHIGRVMEQAARMQQLSPRRYRPQTRTY</sequence>